<dbReference type="Proteomes" id="UP000321797">
    <property type="component" value="Unassembled WGS sequence"/>
</dbReference>
<sequence>MATTDHAQLNRAALARSTAVGDNLDSAATQAAGLILDWLTDGPLSLNELDRLAQERGLSYQRVREARETLVKNGRIRLRNRRFELTRKAN</sequence>
<gene>
    <name evidence="1" type="ORF">E6Q54_01440</name>
</gene>
<dbReference type="AlphaFoldDB" id="A0A5C7YEG2"/>
<reference evidence="1 2" key="1">
    <citation type="submission" date="2018-09" db="EMBL/GenBank/DDBJ databases">
        <title>Metagenome Assembled Genomes from an Advanced Water Purification Facility.</title>
        <authorList>
            <person name="Stamps B.W."/>
            <person name="Spear J.R."/>
        </authorList>
    </citation>
    <scope>NUCLEOTIDE SEQUENCE [LARGE SCALE GENOMIC DNA]</scope>
    <source>
        <strain evidence="1">Bin_29_2</strain>
    </source>
</reference>
<proteinExistence type="predicted"/>
<evidence type="ECO:0000313" key="1">
    <source>
        <dbReference type="EMBL" id="TXI59961.1"/>
    </source>
</evidence>
<accession>A0A5C7YEG2</accession>
<protein>
    <submittedName>
        <fullName evidence="1">Uncharacterized protein</fullName>
    </submittedName>
</protein>
<comment type="caution">
    <text evidence="1">The sequence shown here is derived from an EMBL/GenBank/DDBJ whole genome shotgun (WGS) entry which is preliminary data.</text>
</comment>
<organism evidence="1 2">
    <name type="scientific">Mycolicibacter arupensis</name>
    <dbReference type="NCBI Taxonomy" id="342002"/>
    <lineage>
        <taxon>Bacteria</taxon>
        <taxon>Bacillati</taxon>
        <taxon>Actinomycetota</taxon>
        <taxon>Actinomycetes</taxon>
        <taxon>Mycobacteriales</taxon>
        <taxon>Mycobacteriaceae</taxon>
        <taxon>Mycolicibacter</taxon>
    </lineage>
</organism>
<dbReference type="RefSeq" id="WP_276758935.1">
    <property type="nucleotide sequence ID" value="NZ_SSGD01000008.1"/>
</dbReference>
<name>A0A5C7YEG2_9MYCO</name>
<evidence type="ECO:0000313" key="2">
    <source>
        <dbReference type="Proteomes" id="UP000321797"/>
    </source>
</evidence>
<dbReference type="EMBL" id="SSGD01000008">
    <property type="protein sequence ID" value="TXI59961.1"/>
    <property type="molecule type" value="Genomic_DNA"/>
</dbReference>